<proteinExistence type="inferred from homology"/>
<dbReference type="InterPro" id="IPR013025">
    <property type="entry name" value="Ribosomal_uL23-like"/>
</dbReference>
<evidence type="ECO:0000256" key="2">
    <source>
        <dbReference type="ARBA" id="ARBA00022730"/>
    </source>
</evidence>
<dbReference type="Pfam" id="PF00276">
    <property type="entry name" value="Ribosomal_L23"/>
    <property type="match status" value="1"/>
</dbReference>
<keyword evidence="5 6" id="KW-0687">Ribonucleoprotein</keyword>
<organism evidence="7 8">
    <name type="scientific">Candidatus Erwinia haradaeae</name>
    <dbReference type="NCBI Taxonomy" id="1922217"/>
    <lineage>
        <taxon>Bacteria</taxon>
        <taxon>Pseudomonadati</taxon>
        <taxon>Pseudomonadota</taxon>
        <taxon>Gammaproteobacteria</taxon>
        <taxon>Enterobacterales</taxon>
        <taxon>Erwiniaceae</taxon>
        <taxon>Erwinia</taxon>
    </lineage>
</organism>
<keyword evidence="2 6" id="KW-0699">rRNA-binding</keyword>
<dbReference type="GO" id="GO:0019843">
    <property type="term" value="F:rRNA binding"/>
    <property type="evidence" value="ECO:0007669"/>
    <property type="project" value="UniProtKB-UniRule"/>
</dbReference>
<dbReference type="NCBIfam" id="NF004359">
    <property type="entry name" value="PRK05738.1-3"/>
    <property type="match status" value="1"/>
</dbReference>
<dbReference type="Gene3D" id="3.30.70.330">
    <property type="match status" value="1"/>
</dbReference>
<comment type="similarity">
    <text evidence="1 6">Belongs to the universal ribosomal protein uL23 family.</text>
</comment>
<evidence type="ECO:0000313" key="7">
    <source>
        <dbReference type="EMBL" id="VFP79713.1"/>
    </source>
</evidence>
<dbReference type="InterPro" id="IPR012677">
    <property type="entry name" value="Nucleotide-bd_a/b_plait_sf"/>
</dbReference>
<gene>
    <name evidence="6 7" type="primary">rplW</name>
    <name evidence="7" type="ORF">ERCICUMA2628_257</name>
</gene>
<dbReference type="GO" id="GO:0003735">
    <property type="term" value="F:structural constituent of ribosome"/>
    <property type="evidence" value="ECO:0007669"/>
    <property type="project" value="InterPro"/>
</dbReference>
<dbReference type="Proteomes" id="UP000294412">
    <property type="component" value="Chromosome"/>
</dbReference>
<name>A0A451D259_9GAMM</name>
<evidence type="ECO:0000313" key="8">
    <source>
        <dbReference type="Proteomes" id="UP000294412"/>
    </source>
</evidence>
<accession>A0A451D259</accession>
<dbReference type="SUPFAM" id="SSF54189">
    <property type="entry name" value="Ribosomal proteins S24e, L23 and L15e"/>
    <property type="match status" value="1"/>
</dbReference>
<keyword evidence="3 6" id="KW-0694">RNA-binding</keyword>
<evidence type="ECO:0000256" key="4">
    <source>
        <dbReference type="ARBA" id="ARBA00022980"/>
    </source>
</evidence>
<dbReference type="GO" id="GO:0005840">
    <property type="term" value="C:ribosome"/>
    <property type="evidence" value="ECO:0007669"/>
    <property type="project" value="UniProtKB-KW"/>
</dbReference>
<dbReference type="GO" id="GO:0006412">
    <property type="term" value="P:translation"/>
    <property type="evidence" value="ECO:0007669"/>
    <property type="project" value="UniProtKB-UniRule"/>
</dbReference>
<dbReference type="NCBIfam" id="NF004358">
    <property type="entry name" value="PRK05738.1-1"/>
    <property type="match status" value="1"/>
</dbReference>
<dbReference type="PANTHER" id="PTHR11620">
    <property type="entry name" value="60S RIBOSOMAL PROTEIN L23A"/>
    <property type="match status" value="1"/>
</dbReference>
<dbReference type="GO" id="GO:1990904">
    <property type="term" value="C:ribonucleoprotein complex"/>
    <property type="evidence" value="ECO:0007669"/>
    <property type="project" value="UniProtKB-KW"/>
</dbReference>
<keyword evidence="4 6" id="KW-0689">Ribosomal protein</keyword>
<dbReference type="RefSeq" id="WP_157993481.1">
    <property type="nucleotide sequence ID" value="NZ_LR217703.1"/>
</dbReference>
<evidence type="ECO:0000256" key="3">
    <source>
        <dbReference type="ARBA" id="ARBA00022884"/>
    </source>
</evidence>
<dbReference type="EMBL" id="LR217703">
    <property type="protein sequence ID" value="VFP79713.1"/>
    <property type="molecule type" value="Genomic_DNA"/>
</dbReference>
<dbReference type="AlphaFoldDB" id="A0A451D259"/>
<dbReference type="FunFam" id="3.30.70.330:FF:000001">
    <property type="entry name" value="50S ribosomal protein L23"/>
    <property type="match status" value="1"/>
</dbReference>
<dbReference type="OrthoDB" id="9793353at2"/>
<protein>
    <recommendedName>
        <fullName evidence="6">Large ribosomal subunit protein uL23</fullName>
    </recommendedName>
</protein>
<reference evidence="7 8" key="1">
    <citation type="submission" date="2019-02" db="EMBL/GenBank/DDBJ databases">
        <authorList>
            <person name="Manzano-Marin A."/>
            <person name="Manzano-Marin A."/>
        </authorList>
    </citation>
    <scope>NUCLEOTIDE SEQUENCE [LARGE SCALE GENOMIC DNA]</scope>
    <source>
        <strain evidence="7 8">ErCicuneomaculata</strain>
    </source>
</reference>
<evidence type="ECO:0000256" key="5">
    <source>
        <dbReference type="ARBA" id="ARBA00023274"/>
    </source>
</evidence>
<comment type="function">
    <text evidence="6">One of the early assembly proteins it binds 23S rRNA. One of the proteins that surrounds the polypeptide exit tunnel on the outside of the ribosome. Forms the main docking site for trigger factor binding to the ribosome.</text>
</comment>
<dbReference type="InterPro" id="IPR012678">
    <property type="entry name" value="Ribosomal_uL23/eL15/eS24_sf"/>
</dbReference>
<dbReference type="HAMAP" id="MF_01369_B">
    <property type="entry name" value="Ribosomal_uL23_B"/>
    <property type="match status" value="1"/>
</dbReference>
<sequence length="100" mass="11689">MNWEERLLKILLVPHVSEKASRLMEKNNTIVLKVSRNASKFEIKSAIKRIFKVEVEYVNTLLVKGKAKRHKQRIGHRKDWKKAYIAIKEGQNIDFVGSSE</sequence>
<dbReference type="NCBIfam" id="NF004363">
    <property type="entry name" value="PRK05738.2-4"/>
    <property type="match status" value="1"/>
</dbReference>
<comment type="subunit">
    <text evidence="6">Part of the 50S ribosomal subunit. Contacts protein L29, and trigger factor when it is bound to the ribosome.</text>
</comment>
<evidence type="ECO:0000256" key="6">
    <source>
        <dbReference type="HAMAP-Rule" id="MF_01369"/>
    </source>
</evidence>
<evidence type="ECO:0000256" key="1">
    <source>
        <dbReference type="ARBA" id="ARBA00006700"/>
    </source>
</evidence>